<accession>A0A2A9NBI5</accession>
<name>A0A2A9NBI5_9AGAR</name>
<protein>
    <submittedName>
        <fullName evidence="2">Uncharacterized protein</fullName>
    </submittedName>
</protein>
<feature type="compositionally biased region" description="Acidic residues" evidence="1">
    <location>
        <begin position="471"/>
        <end position="486"/>
    </location>
</feature>
<proteinExistence type="predicted"/>
<reference evidence="2 3" key="1">
    <citation type="submission" date="2014-02" db="EMBL/GenBank/DDBJ databases">
        <title>Transposable element dynamics among asymbiotic and ectomycorrhizal Amanita fungi.</title>
        <authorList>
            <consortium name="DOE Joint Genome Institute"/>
            <person name="Hess J."/>
            <person name="Skrede I."/>
            <person name="Wolfe B."/>
            <person name="LaButti K."/>
            <person name="Ohm R.A."/>
            <person name="Grigoriev I.V."/>
            <person name="Pringle A."/>
        </authorList>
    </citation>
    <scope>NUCLEOTIDE SEQUENCE [LARGE SCALE GENOMIC DNA]</scope>
    <source>
        <strain evidence="2 3">SKay4041</strain>
    </source>
</reference>
<organism evidence="2 3">
    <name type="scientific">Amanita thiersii Skay4041</name>
    <dbReference type="NCBI Taxonomy" id="703135"/>
    <lineage>
        <taxon>Eukaryota</taxon>
        <taxon>Fungi</taxon>
        <taxon>Dikarya</taxon>
        <taxon>Basidiomycota</taxon>
        <taxon>Agaricomycotina</taxon>
        <taxon>Agaricomycetes</taxon>
        <taxon>Agaricomycetidae</taxon>
        <taxon>Agaricales</taxon>
        <taxon>Pluteineae</taxon>
        <taxon>Amanitaceae</taxon>
        <taxon>Amanita</taxon>
    </lineage>
</organism>
<feature type="region of interest" description="Disordered" evidence="1">
    <location>
        <begin position="468"/>
        <end position="505"/>
    </location>
</feature>
<dbReference type="Proteomes" id="UP000242287">
    <property type="component" value="Unassembled WGS sequence"/>
</dbReference>
<evidence type="ECO:0000313" key="3">
    <source>
        <dbReference type="Proteomes" id="UP000242287"/>
    </source>
</evidence>
<evidence type="ECO:0000256" key="1">
    <source>
        <dbReference type="SAM" id="MobiDB-lite"/>
    </source>
</evidence>
<keyword evidence="3" id="KW-1185">Reference proteome</keyword>
<dbReference type="EMBL" id="KZ302112">
    <property type="protein sequence ID" value="PFH47418.1"/>
    <property type="molecule type" value="Genomic_DNA"/>
</dbReference>
<evidence type="ECO:0000313" key="2">
    <source>
        <dbReference type="EMBL" id="PFH47418.1"/>
    </source>
</evidence>
<sequence>DLPSEIWTQIFDLAADEDLIFQYGLPTSMAESAWFKSVVGEWSLRTPQEALNMVQRRSYATKKAIIMTCKKWRELGSEFLFRTLFFNDPSRLLSLCAALDSSTTTTMSSSLGWWARRIHLTRYYISSNRGIPMIDLENALITIIRHCPNLEIFIIEWPMGSTFGPVADALATYAQRSLRTVHWCVPRSAIPKVIWALDSLPYVLAAHIDVDPASHASQDCDDLDSNDSLRLGAAADIQLQLRCLQQLSLRGEFHELLEEIVGWSLPGLRNVTMDSVNSNDQPDVISFLAKHGAKLVYLDLDCVPALDVPVILDLCPELNTFAFNGDWPLTVPSDDSTQDDESIKALGLPKPSLLNRLVRRPHPKIMTIGLHGLMHAFGMDYMSDSWRSWGGPPIRRSNDLNVSTVDRIAFPNLKRVRVLSRPLLMALNRADGPSEKGGGMERWERWWQQFTGMNVRLEDCTGQELGVLPGVDDDDDDDDIEEEEDHEEGRGWEYEIPPMEEENGNGRLSELRQLLAECQAMAEEREDSMF</sequence>
<dbReference type="AlphaFoldDB" id="A0A2A9NBI5"/>
<feature type="non-terminal residue" evidence="2">
    <location>
        <position position="1"/>
    </location>
</feature>
<feature type="non-terminal residue" evidence="2">
    <location>
        <position position="530"/>
    </location>
</feature>
<dbReference type="OrthoDB" id="5345779at2759"/>
<gene>
    <name evidence="2" type="ORF">AMATHDRAFT_129255</name>
</gene>